<dbReference type="RefSeq" id="WP_345372791.1">
    <property type="nucleotide sequence ID" value="NZ_BAABJX010000042.1"/>
</dbReference>
<dbReference type="InterPro" id="IPR018357">
    <property type="entry name" value="Hexapep_transf_CS"/>
</dbReference>
<proteinExistence type="inferred from homology"/>
<keyword evidence="4 5" id="KW-0012">Acyltransferase</keyword>
<dbReference type="InterPro" id="IPR051159">
    <property type="entry name" value="Hexapeptide_acetyltransf"/>
</dbReference>
<dbReference type="EMBL" id="BAABJX010000042">
    <property type="protein sequence ID" value="GAA4841201.1"/>
    <property type="molecule type" value="Genomic_DNA"/>
</dbReference>
<reference evidence="6" key="1">
    <citation type="journal article" date="2019" name="Int. J. Syst. Evol. Microbiol.">
        <title>The Global Catalogue of Microorganisms (GCM) 10K type strain sequencing project: providing services to taxonomists for standard genome sequencing and annotation.</title>
        <authorList>
            <consortium name="The Broad Institute Genomics Platform"/>
            <consortium name="The Broad Institute Genome Sequencing Center for Infectious Disease"/>
            <person name="Wu L."/>
            <person name="Ma J."/>
        </authorList>
    </citation>
    <scope>NUCLEOTIDE SEQUENCE [LARGE SCALE GENOMIC DNA]</scope>
    <source>
        <strain evidence="6">JCM 18326</strain>
    </source>
</reference>
<evidence type="ECO:0000256" key="1">
    <source>
        <dbReference type="ARBA" id="ARBA00007274"/>
    </source>
</evidence>
<evidence type="ECO:0000256" key="2">
    <source>
        <dbReference type="ARBA" id="ARBA00022679"/>
    </source>
</evidence>
<comment type="caution">
    <text evidence="5">The sequence shown here is derived from an EMBL/GenBank/DDBJ whole genome shotgun (WGS) entry which is preliminary data.</text>
</comment>
<dbReference type="GO" id="GO:0016746">
    <property type="term" value="F:acyltransferase activity"/>
    <property type="evidence" value="ECO:0007669"/>
    <property type="project" value="UniProtKB-KW"/>
</dbReference>
<dbReference type="PROSITE" id="PS00101">
    <property type="entry name" value="HEXAPEP_TRANSFERASES"/>
    <property type="match status" value="1"/>
</dbReference>
<evidence type="ECO:0000313" key="6">
    <source>
        <dbReference type="Proteomes" id="UP001500298"/>
    </source>
</evidence>
<dbReference type="Pfam" id="PF14602">
    <property type="entry name" value="Hexapep_2"/>
    <property type="match status" value="1"/>
</dbReference>
<name>A0ABP9DKM1_9BACT</name>
<dbReference type="Gene3D" id="2.160.10.10">
    <property type="entry name" value="Hexapeptide repeat proteins"/>
    <property type="match status" value="2"/>
</dbReference>
<accession>A0ABP9DKM1</accession>
<dbReference type="InterPro" id="IPR011004">
    <property type="entry name" value="Trimer_LpxA-like_sf"/>
</dbReference>
<evidence type="ECO:0000313" key="5">
    <source>
        <dbReference type="EMBL" id="GAA4841201.1"/>
    </source>
</evidence>
<comment type="similarity">
    <text evidence="1">Belongs to the transferase hexapeptide repeat family.</text>
</comment>
<keyword evidence="2" id="KW-0808">Transferase</keyword>
<keyword evidence="3" id="KW-0677">Repeat</keyword>
<dbReference type="PANTHER" id="PTHR23416">
    <property type="entry name" value="SIALIC ACID SYNTHASE-RELATED"/>
    <property type="match status" value="1"/>
</dbReference>
<dbReference type="SUPFAM" id="SSF51161">
    <property type="entry name" value="Trimeric LpxA-like enzymes"/>
    <property type="match status" value="1"/>
</dbReference>
<sequence>MKQSILHNIKSYLDSHDKLKAQIHWLLVNDTQPRWWTKVLVNRFIHHKGNGARIRSSVRMDTFPFNPFSIGQQSIIEDFAVINNGVGGVCIGSHVRVGISNVIIGPVKIGDNVILAQNVVMSGLNHQYNDISQPIKNQKVSTDPITIGQNTWIGANVSITAGVTIGEHAVIGAGSVVTKSIPPYHVAVGNPARVVKRFDFDTNEWVKVERKEKQSESTRKVITPVEEKAMVEMKKSIINQ</sequence>
<gene>
    <name evidence="5" type="ORF">GCM10023331_27780</name>
</gene>
<dbReference type="InterPro" id="IPR001451">
    <property type="entry name" value="Hexapep"/>
</dbReference>
<dbReference type="CDD" id="cd04647">
    <property type="entry name" value="LbH_MAT_like"/>
    <property type="match status" value="1"/>
</dbReference>
<dbReference type="Pfam" id="PF00132">
    <property type="entry name" value="Hexapep"/>
    <property type="match status" value="1"/>
</dbReference>
<dbReference type="PANTHER" id="PTHR23416:SF23">
    <property type="entry name" value="ACETYLTRANSFERASE C18B11.09C-RELATED"/>
    <property type="match status" value="1"/>
</dbReference>
<dbReference type="Proteomes" id="UP001500298">
    <property type="component" value="Unassembled WGS sequence"/>
</dbReference>
<evidence type="ECO:0000256" key="4">
    <source>
        <dbReference type="ARBA" id="ARBA00023315"/>
    </source>
</evidence>
<organism evidence="5 6">
    <name type="scientific">Algivirga pacifica</name>
    <dbReference type="NCBI Taxonomy" id="1162670"/>
    <lineage>
        <taxon>Bacteria</taxon>
        <taxon>Pseudomonadati</taxon>
        <taxon>Bacteroidota</taxon>
        <taxon>Cytophagia</taxon>
        <taxon>Cytophagales</taxon>
        <taxon>Flammeovirgaceae</taxon>
        <taxon>Algivirga</taxon>
    </lineage>
</organism>
<protein>
    <submittedName>
        <fullName evidence="5">Acyltransferase</fullName>
    </submittedName>
</protein>
<evidence type="ECO:0000256" key="3">
    <source>
        <dbReference type="ARBA" id="ARBA00022737"/>
    </source>
</evidence>
<keyword evidence="6" id="KW-1185">Reference proteome</keyword>